<feature type="region of interest" description="Disordered" evidence="1">
    <location>
        <begin position="596"/>
        <end position="640"/>
    </location>
</feature>
<accession>A0ABN9XWB0</accession>
<evidence type="ECO:0000256" key="1">
    <source>
        <dbReference type="SAM" id="MobiDB-lite"/>
    </source>
</evidence>
<feature type="compositionally biased region" description="Basic and acidic residues" evidence="1">
    <location>
        <begin position="284"/>
        <end position="294"/>
    </location>
</feature>
<reference evidence="2" key="1">
    <citation type="submission" date="2023-10" db="EMBL/GenBank/DDBJ databases">
        <authorList>
            <person name="Chen Y."/>
            <person name="Shah S."/>
            <person name="Dougan E. K."/>
            <person name="Thang M."/>
            <person name="Chan C."/>
        </authorList>
    </citation>
    <scope>NUCLEOTIDE SEQUENCE [LARGE SCALE GENOMIC DNA]</scope>
</reference>
<feature type="compositionally biased region" description="Pro residues" evidence="1">
    <location>
        <begin position="362"/>
        <end position="381"/>
    </location>
</feature>
<proteinExistence type="predicted"/>
<comment type="caution">
    <text evidence="2">The sequence shown here is derived from an EMBL/GenBank/DDBJ whole genome shotgun (WGS) entry which is preliminary data.</text>
</comment>
<feature type="compositionally biased region" description="Low complexity" evidence="1">
    <location>
        <begin position="393"/>
        <end position="408"/>
    </location>
</feature>
<feature type="compositionally biased region" description="Low complexity" evidence="1">
    <location>
        <begin position="322"/>
        <end position="337"/>
    </location>
</feature>
<sequence>MPRLRGCSRLVSGGGGGVTSDFVPNMDGDDQYGFMHLTLSRETIKDARGDAQAMVADWTLKPSLATYDMRPDREYWYKPVLESGQDQDGSLVALVEHQVGLAAAKLRTGEHKRAIGILRRAAGVAAGYARAPPGEPPRPVAHAALALIHLQHCVVLSGMGSHGDAAEEARRARAETDEVWRVLQEASAAEDAAVSAWWEVGPLGAAGAPEQLKALLRKPPPWLSMLVEVAIQSRQCLALELEYQRPAAGLEADDETDGLHLEAALLAEQLLPEGHPVRQRAAQAHREAELRREAAANPGRSRRSSAAPASLALSASFGSARASSAGTPAAEAPASGMPSPPAAALPSAPPPGMMVDRRAGRAPPPPKRPPWGAGAPPPRSGPGPSGADGGPAPGSSSGSRRSASSPALPALPQPLSPQGPGGRRLSRMSRRSTSPELAAGRRRSRRPARPFEGPLPRSGEESLDPFEDWRRNVVDLNSMTLKQRKLATDEGQRDLQNSLKLHARRFKQVEMKAIETIPDRLYENRMYFSSAGVSSMKRAEQRTESWKQEEWKPSQQALEKRREVSDLFSFYGVNQVPANKKCSAVQQSRALRRLMMESVDRETKRQEREAREDEQDLSRQASGQAAAAAAPSAGSPGKAN</sequence>
<gene>
    <name evidence="2" type="ORF">PCOR1329_LOCUS80412</name>
</gene>
<dbReference type="EMBL" id="CAUYUJ010021392">
    <property type="protein sequence ID" value="CAK0904363.1"/>
    <property type="molecule type" value="Genomic_DNA"/>
</dbReference>
<feature type="compositionally biased region" description="Low complexity" evidence="1">
    <location>
        <begin position="620"/>
        <end position="640"/>
    </location>
</feature>
<organism evidence="2 3">
    <name type="scientific">Prorocentrum cordatum</name>
    <dbReference type="NCBI Taxonomy" id="2364126"/>
    <lineage>
        <taxon>Eukaryota</taxon>
        <taxon>Sar</taxon>
        <taxon>Alveolata</taxon>
        <taxon>Dinophyceae</taxon>
        <taxon>Prorocentrales</taxon>
        <taxon>Prorocentraceae</taxon>
        <taxon>Prorocentrum</taxon>
    </lineage>
</organism>
<feature type="compositionally biased region" description="Basic and acidic residues" evidence="1">
    <location>
        <begin position="596"/>
        <end position="611"/>
    </location>
</feature>
<evidence type="ECO:0000313" key="3">
    <source>
        <dbReference type="Proteomes" id="UP001189429"/>
    </source>
</evidence>
<feature type="region of interest" description="Disordered" evidence="1">
    <location>
        <begin position="322"/>
        <end position="468"/>
    </location>
</feature>
<keyword evidence="3" id="KW-1185">Reference proteome</keyword>
<feature type="compositionally biased region" description="Gly residues" evidence="1">
    <location>
        <begin position="383"/>
        <end position="392"/>
    </location>
</feature>
<feature type="compositionally biased region" description="Pro residues" evidence="1">
    <location>
        <begin position="338"/>
        <end position="352"/>
    </location>
</feature>
<name>A0ABN9XWB0_9DINO</name>
<feature type="compositionally biased region" description="Low complexity" evidence="1">
    <location>
        <begin position="295"/>
        <end position="308"/>
    </location>
</feature>
<protein>
    <submittedName>
        <fullName evidence="2">Uncharacterized protein</fullName>
    </submittedName>
</protein>
<dbReference type="Proteomes" id="UP001189429">
    <property type="component" value="Unassembled WGS sequence"/>
</dbReference>
<evidence type="ECO:0000313" key="2">
    <source>
        <dbReference type="EMBL" id="CAK0904363.1"/>
    </source>
</evidence>
<feature type="region of interest" description="Disordered" evidence="1">
    <location>
        <begin position="277"/>
        <end position="308"/>
    </location>
</feature>